<organism evidence="1">
    <name type="scientific">marine metagenome</name>
    <dbReference type="NCBI Taxonomy" id="408172"/>
    <lineage>
        <taxon>unclassified sequences</taxon>
        <taxon>metagenomes</taxon>
        <taxon>ecological metagenomes</taxon>
    </lineage>
</organism>
<dbReference type="AlphaFoldDB" id="A0A382HKG0"/>
<feature type="non-terminal residue" evidence="1">
    <location>
        <position position="1"/>
    </location>
</feature>
<sequence>VCAGIARDHDGRVLVEKGDRGACMILELPLKQSAVLASN</sequence>
<name>A0A382HKG0_9ZZZZ</name>
<proteinExistence type="predicted"/>
<evidence type="ECO:0000313" key="1">
    <source>
        <dbReference type="EMBL" id="SVB87622.1"/>
    </source>
</evidence>
<reference evidence="1" key="1">
    <citation type="submission" date="2018-05" db="EMBL/GenBank/DDBJ databases">
        <authorList>
            <person name="Lanie J.A."/>
            <person name="Ng W.-L."/>
            <person name="Kazmierczak K.M."/>
            <person name="Andrzejewski T.M."/>
            <person name="Davidsen T.M."/>
            <person name="Wayne K.J."/>
            <person name="Tettelin H."/>
            <person name="Glass J.I."/>
            <person name="Rusch D."/>
            <person name="Podicherti R."/>
            <person name="Tsui H.-C.T."/>
            <person name="Winkler M.E."/>
        </authorList>
    </citation>
    <scope>NUCLEOTIDE SEQUENCE</scope>
</reference>
<accession>A0A382HKG0</accession>
<dbReference type="EMBL" id="UINC01061736">
    <property type="protein sequence ID" value="SVB87622.1"/>
    <property type="molecule type" value="Genomic_DNA"/>
</dbReference>
<gene>
    <name evidence="1" type="ORF">METZ01_LOCUS240476</name>
</gene>
<protein>
    <submittedName>
        <fullName evidence="1">Uncharacterized protein</fullName>
    </submittedName>
</protein>